<evidence type="ECO:0000256" key="1">
    <source>
        <dbReference type="SAM" id="MobiDB-lite"/>
    </source>
</evidence>
<dbReference type="Proteomes" id="UP000055024">
    <property type="component" value="Unassembled WGS sequence"/>
</dbReference>
<gene>
    <name evidence="2" type="ORF">T11_4832</name>
</gene>
<evidence type="ECO:0000313" key="3">
    <source>
        <dbReference type="Proteomes" id="UP000055024"/>
    </source>
</evidence>
<dbReference type="AlphaFoldDB" id="A0A0V1GUD1"/>
<proteinExistence type="predicted"/>
<name>A0A0V1GUD1_9BILA</name>
<keyword evidence="3" id="KW-1185">Reference proteome</keyword>
<protein>
    <submittedName>
        <fullName evidence="2">Uncharacterized protein</fullName>
    </submittedName>
</protein>
<reference evidence="2 3" key="1">
    <citation type="submission" date="2015-01" db="EMBL/GenBank/DDBJ databases">
        <title>Evolution of Trichinella species and genotypes.</title>
        <authorList>
            <person name="Korhonen P.K."/>
            <person name="Edoardo P."/>
            <person name="Giuseppe L.R."/>
            <person name="Gasser R.B."/>
        </authorList>
    </citation>
    <scope>NUCLEOTIDE SEQUENCE [LARGE SCALE GENOMIC DNA]</scope>
    <source>
        <strain evidence="2">ISS1029</strain>
    </source>
</reference>
<evidence type="ECO:0000313" key="2">
    <source>
        <dbReference type="EMBL" id="KRZ01927.1"/>
    </source>
</evidence>
<organism evidence="2 3">
    <name type="scientific">Trichinella zimbabwensis</name>
    <dbReference type="NCBI Taxonomy" id="268475"/>
    <lineage>
        <taxon>Eukaryota</taxon>
        <taxon>Metazoa</taxon>
        <taxon>Ecdysozoa</taxon>
        <taxon>Nematoda</taxon>
        <taxon>Enoplea</taxon>
        <taxon>Dorylaimia</taxon>
        <taxon>Trichinellida</taxon>
        <taxon>Trichinellidae</taxon>
        <taxon>Trichinella</taxon>
    </lineage>
</organism>
<feature type="region of interest" description="Disordered" evidence="1">
    <location>
        <begin position="85"/>
        <end position="118"/>
    </location>
</feature>
<dbReference type="EMBL" id="JYDP01000253">
    <property type="protein sequence ID" value="KRZ01927.1"/>
    <property type="molecule type" value="Genomic_DNA"/>
</dbReference>
<sequence>LLSAHRRCLIEENQTLSRVIKNHRKFRSRKKKNFSMDATNNCTDVRNFNFENSSADNQYVVYKNASVFLPLQVENSIRNFWKEQNHHSHNETENKEKNKTLNVPGALTDKHGETRKTNESLDKFQRELIKKSMNKACPDKSVVNSDCKTKENNAAMVNNQKKVEIRNRVRTFHGRKTSTAVLREMKLEVSSFSVGDYHIDCRSDEPSFVLKVVLYRRELIYVISMTMPNDSKKNVIANVEIPLSDITKITITEYDLQLLLNKIPQIRFEVFLKVGLNAKRRIAYPEEFDIFEGNFGMSLVHQTGDTVIRINDKMAQQKLLQAPMLTMDLAKQDCCCSSGGLQIYGKNQISSY</sequence>
<feature type="compositionally biased region" description="Basic and acidic residues" evidence="1">
    <location>
        <begin position="85"/>
        <end position="99"/>
    </location>
</feature>
<feature type="non-terminal residue" evidence="2">
    <location>
        <position position="1"/>
    </location>
</feature>
<dbReference type="OrthoDB" id="5916092at2759"/>
<accession>A0A0V1GUD1</accession>
<feature type="compositionally biased region" description="Basic and acidic residues" evidence="1">
    <location>
        <begin position="108"/>
        <end position="118"/>
    </location>
</feature>
<comment type="caution">
    <text evidence="2">The sequence shown here is derived from an EMBL/GenBank/DDBJ whole genome shotgun (WGS) entry which is preliminary data.</text>
</comment>